<dbReference type="EMBL" id="JBHMCT010000063">
    <property type="protein sequence ID" value="MFB9558679.1"/>
    <property type="molecule type" value="Genomic_DNA"/>
</dbReference>
<keyword evidence="2" id="KW-1185">Reference proteome</keyword>
<comment type="caution">
    <text evidence="1">The sequence shown here is derived from an EMBL/GenBank/DDBJ whole genome shotgun (WGS) entry which is preliminary data.</text>
</comment>
<evidence type="ECO:0000313" key="1">
    <source>
        <dbReference type="EMBL" id="MFB9558679.1"/>
    </source>
</evidence>
<reference evidence="1 2" key="1">
    <citation type="submission" date="2024-09" db="EMBL/GenBank/DDBJ databases">
        <authorList>
            <person name="Sun Q."/>
            <person name="Mori K."/>
        </authorList>
    </citation>
    <scope>NUCLEOTIDE SEQUENCE [LARGE SCALE GENOMIC DNA]</scope>
    <source>
        <strain evidence="1 2">JCM 4414</strain>
    </source>
</reference>
<dbReference type="RefSeq" id="WP_382746322.1">
    <property type="nucleotide sequence ID" value="NZ_JBHMCT010000063.1"/>
</dbReference>
<dbReference type="Proteomes" id="UP001589716">
    <property type="component" value="Unassembled WGS sequence"/>
</dbReference>
<name>A0ABV5QYR9_9ACTN</name>
<protein>
    <submittedName>
        <fullName evidence="1">Uncharacterized protein</fullName>
    </submittedName>
</protein>
<accession>A0ABV5QYR9</accession>
<feature type="non-terminal residue" evidence="1">
    <location>
        <position position="175"/>
    </location>
</feature>
<gene>
    <name evidence="1" type="ORF">ACFFTP_31425</name>
</gene>
<organism evidence="1 2">
    <name type="scientific">Streptomyces roseoviridis</name>
    <dbReference type="NCBI Taxonomy" id="67361"/>
    <lineage>
        <taxon>Bacteria</taxon>
        <taxon>Bacillati</taxon>
        <taxon>Actinomycetota</taxon>
        <taxon>Actinomycetes</taxon>
        <taxon>Kitasatosporales</taxon>
        <taxon>Streptomycetaceae</taxon>
        <taxon>Streptomyces</taxon>
    </lineage>
</organism>
<proteinExistence type="predicted"/>
<sequence>MGLKQLVIDAWSALNYKPVYSDDRGMPHRRAFPEAAATWVPAADERRLAAYKLLAAYDHNQAGELAELRDGPAARERREFGDPSMYIDTTMAHVLGREQTIVVPGAEHDTADEESPEAAAAARVQDLLRTWAEDELLTMRVLQCERKAGVLGDGVYLLAWDPAKRRARLRTYDPG</sequence>
<evidence type="ECO:0000313" key="2">
    <source>
        <dbReference type="Proteomes" id="UP001589716"/>
    </source>
</evidence>